<dbReference type="GO" id="GO:0044874">
    <property type="term" value="P:lipoprotein localization to outer membrane"/>
    <property type="evidence" value="ECO:0007669"/>
    <property type="project" value="TreeGrafter"/>
</dbReference>
<protein>
    <submittedName>
        <fullName evidence="10">ABC transporter permease</fullName>
    </submittedName>
</protein>
<feature type="transmembrane region" description="Helical" evidence="7">
    <location>
        <begin position="750"/>
        <end position="770"/>
    </location>
</feature>
<feature type="transmembrane region" description="Helical" evidence="7">
    <location>
        <begin position="352"/>
        <end position="378"/>
    </location>
</feature>
<evidence type="ECO:0000313" key="11">
    <source>
        <dbReference type="Proteomes" id="UP000594800"/>
    </source>
</evidence>
<dbReference type="Pfam" id="PF02687">
    <property type="entry name" value="FtsX"/>
    <property type="match status" value="2"/>
</dbReference>
<feature type="transmembrane region" description="Helical" evidence="7">
    <location>
        <begin position="655"/>
        <end position="675"/>
    </location>
</feature>
<dbReference type="EMBL" id="CP064942">
    <property type="protein sequence ID" value="QPH52943.1"/>
    <property type="molecule type" value="Genomic_DNA"/>
</dbReference>
<feature type="domain" description="ABC3 transporter permease C-terminal" evidence="8">
    <location>
        <begin position="662"/>
        <end position="774"/>
    </location>
</feature>
<organism evidence="10 11">
    <name type="scientific">Pontivivens ytuae</name>
    <dbReference type="NCBI Taxonomy" id="2789856"/>
    <lineage>
        <taxon>Bacteria</taxon>
        <taxon>Pseudomonadati</taxon>
        <taxon>Pseudomonadota</taxon>
        <taxon>Alphaproteobacteria</taxon>
        <taxon>Rhodobacterales</taxon>
        <taxon>Paracoccaceae</taxon>
        <taxon>Pontivivens</taxon>
    </lineage>
</organism>
<keyword evidence="5 7" id="KW-1133">Transmembrane helix</keyword>
<gene>
    <name evidence="10" type="ORF">I0K15_14155</name>
</gene>
<evidence type="ECO:0000256" key="5">
    <source>
        <dbReference type="ARBA" id="ARBA00022989"/>
    </source>
</evidence>
<comment type="subcellular location">
    <subcellularLocation>
        <location evidence="1">Cell membrane</location>
        <topology evidence="1">Multi-pass membrane protein</topology>
    </subcellularLocation>
</comment>
<dbReference type="PANTHER" id="PTHR30489:SF0">
    <property type="entry name" value="LIPOPROTEIN-RELEASING SYSTEM TRANSMEMBRANE PROTEIN LOLE"/>
    <property type="match status" value="1"/>
</dbReference>
<dbReference type="AlphaFoldDB" id="A0A7S9QBJ1"/>
<evidence type="ECO:0000256" key="1">
    <source>
        <dbReference type="ARBA" id="ARBA00004651"/>
    </source>
</evidence>
<evidence type="ECO:0000256" key="7">
    <source>
        <dbReference type="SAM" id="Phobius"/>
    </source>
</evidence>
<dbReference type="Pfam" id="PF12704">
    <property type="entry name" value="MacB_PCD"/>
    <property type="match status" value="1"/>
</dbReference>
<keyword evidence="3" id="KW-1003">Cell membrane</keyword>
<keyword evidence="6 7" id="KW-0472">Membrane</keyword>
<keyword evidence="11" id="KW-1185">Reference proteome</keyword>
<evidence type="ECO:0000256" key="2">
    <source>
        <dbReference type="ARBA" id="ARBA00005236"/>
    </source>
</evidence>
<dbReference type="InterPro" id="IPR051447">
    <property type="entry name" value="Lipoprotein-release_system"/>
</dbReference>
<evidence type="ECO:0000256" key="6">
    <source>
        <dbReference type="ARBA" id="ARBA00023136"/>
    </source>
</evidence>
<dbReference type="GO" id="GO:0098797">
    <property type="term" value="C:plasma membrane protein complex"/>
    <property type="evidence" value="ECO:0007669"/>
    <property type="project" value="TreeGrafter"/>
</dbReference>
<keyword evidence="4 7" id="KW-0812">Transmembrane</keyword>
<comment type="similarity">
    <text evidence="2">Belongs to the ABC-4 integral membrane protein family. LolC/E subfamily.</text>
</comment>
<dbReference type="InterPro" id="IPR003838">
    <property type="entry name" value="ABC3_permease_C"/>
</dbReference>
<evidence type="ECO:0000259" key="9">
    <source>
        <dbReference type="Pfam" id="PF12704"/>
    </source>
</evidence>
<accession>A0A7S9QBJ1</accession>
<feature type="transmembrane region" description="Helical" evidence="7">
    <location>
        <begin position="702"/>
        <end position="724"/>
    </location>
</feature>
<dbReference type="InterPro" id="IPR025857">
    <property type="entry name" value="MacB_PCD"/>
</dbReference>
<proteinExistence type="inferred from homology"/>
<dbReference type="KEGG" id="poz:I0K15_14155"/>
<dbReference type="RefSeq" id="WP_196102154.1">
    <property type="nucleotide sequence ID" value="NZ_CP064942.1"/>
</dbReference>
<sequence>MDALDRKLLRDFARLWMQALAIALVMAGGVAVLLMSFGMSRALDETRAAYYERNRFADVFADATRAPTSLLAEIRGIEGVASAEGRVTALATLDIEGKTEATIAYLASLPESGPPQLNVPMLRSGSWPDRHDTDRVVINEPFALANDLRIGDRFHANLNGARRALTVTGTALSPEFIYTIGPGALVPDDENFGIVWMPERALAAAFDRTGAFNNLAVKIRPGFDAEPVMDAVDALLAPYGGLGAFDRADQPSNAYIDSEIEQLRTLSYILPPIFLGITVFLVSMVIGRIVTLERSEIGLLKALGYSSATVCLHYLLLAGMVAVVGVGLGWAVGSWLSFGLAQIYAEFLNFPYLIYSVSWNSYILSALLGFAAAAVGAVRAALRAAALSPAVAMSPPAPTRFHRNWLDRAIAALRFGQPTMMILRSLIRWPVRAALSALGMALAVSVLVASNFFPDSIDLIIDTAFYQSNRQHAMLTFEDEMPDSALQEVRALPGVLQAEGQQFHTAIFRNAHHEKRVVVEARPPGTDLSRIVDASGRVVDAPPGGVMLSARLARQLDIAVGDVVEAEFMSGKRGTYTLPVTGFVTQFFGLGAYMDEATLNAMFQQAPQVSVINITFDTAEEDALHASLRELPNLSGTIMMVENRRSFEETIGENILIVTTIYAMLGILITVGVAYNGARIQLSERARELASLRILGFTRGEVSYVLVGETMLLALIAQPFGWWIGWRVAKLMTDSFASDLYTIPLVIEPATYANASLIVLSAALLSVLVVRRRLDTLNLVSVMKTRE</sequence>
<feature type="transmembrane region" description="Helical" evidence="7">
    <location>
        <begin position="12"/>
        <end position="37"/>
    </location>
</feature>
<name>A0A7S9QBJ1_9RHOB</name>
<feature type="domain" description="MacB-like periplasmic core" evidence="9">
    <location>
        <begin position="23"/>
        <end position="234"/>
    </location>
</feature>
<evidence type="ECO:0000256" key="3">
    <source>
        <dbReference type="ARBA" id="ARBA00022475"/>
    </source>
</evidence>
<evidence type="ECO:0000259" key="8">
    <source>
        <dbReference type="Pfam" id="PF02687"/>
    </source>
</evidence>
<feature type="transmembrane region" description="Helical" evidence="7">
    <location>
        <begin position="268"/>
        <end position="290"/>
    </location>
</feature>
<evidence type="ECO:0000256" key="4">
    <source>
        <dbReference type="ARBA" id="ARBA00022692"/>
    </source>
</evidence>
<evidence type="ECO:0000313" key="10">
    <source>
        <dbReference type="EMBL" id="QPH52943.1"/>
    </source>
</evidence>
<feature type="domain" description="ABC3 transporter permease C-terminal" evidence="8">
    <location>
        <begin position="273"/>
        <end position="389"/>
    </location>
</feature>
<dbReference type="Proteomes" id="UP000594800">
    <property type="component" value="Chromosome"/>
</dbReference>
<feature type="transmembrane region" description="Helical" evidence="7">
    <location>
        <begin position="311"/>
        <end position="332"/>
    </location>
</feature>
<dbReference type="PANTHER" id="PTHR30489">
    <property type="entry name" value="LIPOPROTEIN-RELEASING SYSTEM TRANSMEMBRANE PROTEIN LOLE"/>
    <property type="match status" value="1"/>
</dbReference>
<feature type="transmembrane region" description="Helical" evidence="7">
    <location>
        <begin position="429"/>
        <end position="453"/>
    </location>
</feature>
<reference evidence="10 11" key="1">
    <citation type="submission" date="2020-11" db="EMBL/GenBank/DDBJ databases">
        <title>Description of Pontivivens ytuae sp. nov. isolated from deep sea sediment of Mariana Trench.</title>
        <authorList>
            <person name="Wang Z."/>
            <person name="Sun Q.-L."/>
            <person name="Xu X.-D."/>
            <person name="Tang Y.-Z."/>
            <person name="Zhang J."/>
        </authorList>
    </citation>
    <scope>NUCLEOTIDE SEQUENCE [LARGE SCALE GENOMIC DNA]</scope>
    <source>
        <strain evidence="10 11">MT2928</strain>
    </source>
</reference>